<feature type="compositionally biased region" description="Low complexity" evidence="1">
    <location>
        <begin position="600"/>
        <end position="624"/>
    </location>
</feature>
<feature type="compositionally biased region" description="Low complexity" evidence="1">
    <location>
        <begin position="179"/>
        <end position="205"/>
    </location>
</feature>
<evidence type="ECO:0000313" key="2">
    <source>
        <dbReference type="EMBL" id="KIO32478.1"/>
    </source>
</evidence>
<feature type="region of interest" description="Disordered" evidence="1">
    <location>
        <begin position="179"/>
        <end position="214"/>
    </location>
</feature>
<dbReference type="OrthoDB" id="1638493at2759"/>
<feature type="region of interest" description="Disordered" evidence="1">
    <location>
        <begin position="40"/>
        <end position="66"/>
    </location>
</feature>
<sequence length="728" mass="77796">MPFTLDIIPHVPSLDMYGSARFGTAYSLSGEIVLTLTSSSSSSSLFGGSSSSTSGSGSPASGPSSRPTTIYLSSLNVTFEGRTEILSHNCGYAPFRLCQVEKELVSASASDGKPIALSNKGQKNGVMRWKMTFDLAVPGWLPTSSQLDEQGSGTSYALYAHAKFSDDFETALSAVTSVPVTSSTPSPSANPARSSSPIQPSSRPATPSGMTSYLPTVPGLSGSINLSALNPFSSFSRSKLRNAHASPVSIKVNRFRTPKSLNPFGGAPDFTQPLVPPHIYHPTPSLFPVLLESVETRVTMPASGKDADEGKRIPLDILGGIEVVAGVPEYVGTSEEKIPLSLRLRSTNSDSINKGLVLEAFDIEVEQMEKFRSVPCERFLSNYPVPPTSQQPPNKPFLTPNPLEGLYSLGLAAANEAVQWTRTVPMLPTKRVNFRPSPATGGLEVDGEWAKMDLSIGVLRKEDMEEMSAATNTDEQPQDDEKLGRNLRRKILNPDFDTPFVKLRHEMKIALRLSWLPEHAADEIARSGAALDGEQLRKARMAHPDRKTETLLMSLPIKMAAVSQGVEKMFKTLGVHYGAPNPISPSVAPSMRRTLAQSRSASPAPSLTYSSSSSPSSARTSPASGIMALPSVMGLSIPRRSDSPAPSLASSSSHGHSLSCSASSSCSTGVHPLAVAFPGPFVLPPYSELYHSNGERKEEVDGAFLPPYVEKEPIQEGDELDLGLALQV</sequence>
<dbReference type="Proteomes" id="UP000054248">
    <property type="component" value="Unassembled WGS sequence"/>
</dbReference>
<dbReference type="AlphaFoldDB" id="A0A0C3LEU7"/>
<feature type="region of interest" description="Disordered" evidence="1">
    <location>
        <begin position="581"/>
        <end position="624"/>
    </location>
</feature>
<accession>A0A0C3LEU7</accession>
<evidence type="ECO:0000313" key="3">
    <source>
        <dbReference type="Proteomes" id="UP000054248"/>
    </source>
</evidence>
<name>A0A0C3LEU7_9AGAM</name>
<dbReference type="EMBL" id="KN822954">
    <property type="protein sequence ID" value="KIO32478.1"/>
    <property type="molecule type" value="Genomic_DNA"/>
</dbReference>
<dbReference type="STRING" id="1051891.A0A0C3LEU7"/>
<proteinExistence type="predicted"/>
<reference evidence="3" key="2">
    <citation type="submission" date="2015-01" db="EMBL/GenBank/DDBJ databases">
        <title>Evolutionary Origins and Diversification of the Mycorrhizal Mutualists.</title>
        <authorList>
            <consortium name="DOE Joint Genome Institute"/>
            <consortium name="Mycorrhizal Genomics Consortium"/>
            <person name="Kohler A."/>
            <person name="Kuo A."/>
            <person name="Nagy L.G."/>
            <person name="Floudas D."/>
            <person name="Copeland A."/>
            <person name="Barry K.W."/>
            <person name="Cichocki N."/>
            <person name="Veneault-Fourrey C."/>
            <person name="LaButti K."/>
            <person name="Lindquist E.A."/>
            <person name="Lipzen A."/>
            <person name="Lundell T."/>
            <person name="Morin E."/>
            <person name="Murat C."/>
            <person name="Riley R."/>
            <person name="Ohm R."/>
            <person name="Sun H."/>
            <person name="Tunlid A."/>
            <person name="Henrissat B."/>
            <person name="Grigoriev I.V."/>
            <person name="Hibbett D.S."/>
            <person name="Martin F."/>
        </authorList>
    </citation>
    <scope>NUCLEOTIDE SEQUENCE [LARGE SCALE GENOMIC DNA]</scope>
    <source>
        <strain evidence="3">MUT 4182</strain>
    </source>
</reference>
<organism evidence="2 3">
    <name type="scientific">Tulasnella calospora MUT 4182</name>
    <dbReference type="NCBI Taxonomy" id="1051891"/>
    <lineage>
        <taxon>Eukaryota</taxon>
        <taxon>Fungi</taxon>
        <taxon>Dikarya</taxon>
        <taxon>Basidiomycota</taxon>
        <taxon>Agaricomycotina</taxon>
        <taxon>Agaricomycetes</taxon>
        <taxon>Cantharellales</taxon>
        <taxon>Tulasnellaceae</taxon>
        <taxon>Tulasnella</taxon>
    </lineage>
</organism>
<gene>
    <name evidence="2" type="ORF">M407DRAFT_4458</name>
</gene>
<protein>
    <submittedName>
        <fullName evidence="2">Uncharacterized protein</fullName>
    </submittedName>
</protein>
<evidence type="ECO:0000256" key="1">
    <source>
        <dbReference type="SAM" id="MobiDB-lite"/>
    </source>
</evidence>
<reference evidence="2 3" key="1">
    <citation type="submission" date="2014-04" db="EMBL/GenBank/DDBJ databases">
        <authorList>
            <consortium name="DOE Joint Genome Institute"/>
            <person name="Kuo A."/>
            <person name="Girlanda M."/>
            <person name="Perotto S."/>
            <person name="Kohler A."/>
            <person name="Nagy L.G."/>
            <person name="Floudas D."/>
            <person name="Copeland A."/>
            <person name="Barry K.W."/>
            <person name="Cichocki N."/>
            <person name="Veneault-Fourrey C."/>
            <person name="LaButti K."/>
            <person name="Lindquist E.A."/>
            <person name="Lipzen A."/>
            <person name="Lundell T."/>
            <person name="Morin E."/>
            <person name="Murat C."/>
            <person name="Sun H."/>
            <person name="Tunlid A."/>
            <person name="Henrissat B."/>
            <person name="Grigoriev I.V."/>
            <person name="Hibbett D.S."/>
            <person name="Martin F."/>
            <person name="Nordberg H.P."/>
            <person name="Cantor M.N."/>
            <person name="Hua S.X."/>
        </authorList>
    </citation>
    <scope>NUCLEOTIDE SEQUENCE [LARGE SCALE GENOMIC DNA]</scope>
    <source>
        <strain evidence="2 3">MUT 4182</strain>
    </source>
</reference>
<dbReference type="HOGENOM" id="CLU_380441_0_0_1"/>
<keyword evidence="3" id="KW-1185">Reference proteome</keyword>